<dbReference type="EMBL" id="LN891061">
    <property type="protein sequence ID" value="CUS09981.1"/>
    <property type="molecule type" value="Genomic_DNA"/>
</dbReference>
<feature type="compositionally biased region" description="Gly residues" evidence="1">
    <location>
        <begin position="30"/>
        <end position="42"/>
    </location>
</feature>
<feature type="compositionally biased region" description="Basic and acidic residues" evidence="1">
    <location>
        <begin position="43"/>
        <end position="63"/>
    </location>
</feature>
<feature type="region of interest" description="Disordered" evidence="1">
    <location>
        <begin position="96"/>
        <end position="158"/>
    </location>
</feature>
<feature type="region of interest" description="Disordered" evidence="1">
    <location>
        <begin position="27"/>
        <end position="81"/>
    </location>
</feature>
<sequence>MVGCTPRACEERLKKLRKLAKGWAFVDCGGKVGGRGGSGGNVGRKEGKKRTEKERAVERRSSRSCEPPGDIPALRQEEGESTTTIVTNIPVVMGNSGYESRLQDQDTHNGNGERTPALLPALPIKPDPSDPPPARHRSTEWVKEKEEGDWEGRIGKRV</sequence>
<evidence type="ECO:0000256" key="1">
    <source>
        <dbReference type="SAM" id="MobiDB-lite"/>
    </source>
</evidence>
<feature type="compositionally biased region" description="Basic and acidic residues" evidence="1">
    <location>
        <begin position="137"/>
        <end position="158"/>
    </location>
</feature>
<feature type="compositionally biased region" description="Pro residues" evidence="1">
    <location>
        <begin position="123"/>
        <end position="132"/>
    </location>
</feature>
<proteinExistence type="predicted"/>
<evidence type="ECO:0000313" key="2">
    <source>
        <dbReference type="EMBL" id="CUS09981.1"/>
    </source>
</evidence>
<keyword evidence="3" id="KW-1185">Reference proteome</keyword>
<dbReference type="AlphaFoldDB" id="A0A292PT56"/>
<reference evidence="2" key="1">
    <citation type="submission" date="2015-10" db="EMBL/GenBank/DDBJ databases">
        <authorList>
            <person name="Regsiter A."/>
            <person name="william w."/>
        </authorList>
    </citation>
    <scope>NUCLEOTIDE SEQUENCE</scope>
    <source>
        <strain evidence="2">Montdore</strain>
    </source>
</reference>
<accession>A0A292PT56</accession>
<organism evidence="2 3">
    <name type="scientific">Tuber aestivum</name>
    <name type="common">summer truffle</name>
    <dbReference type="NCBI Taxonomy" id="59557"/>
    <lineage>
        <taxon>Eukaryota</taxon>
        <taxon>Fungi</taxon>
        <taxon>Dikarya</taxon>
        <taxon>Ascomycota</taxon>
        <taxon>Pezizomycotina</taxon>
        <taxon>Pezizomycetes</taxon>
        <taxon>Pezizales</taxon>
        <taxon>Tuberaceae</taxon>
        <taxon>Tuber</taxon>
    </lineage>
</organism>
<gene>
    <name evidence="2" type="ORF">GSTUAT00005911001</name>
</gene>
<protein>
    <submittedName>
        <fullName evidence="2">Uncharacterized protein</fullName>
    </submittedName>
</protein>
<evidence type="ECO:0000313" key="3">
    <source>
        <dbReference type="Proteomes" id="UP001412239"/>
    </source>
</evidence>
<name>A0A292PT56_9PEZI</name>
<dbReference type="Proteomes" id="UP001412239">
    <property type="component" value="Unassembled WGS sequence"/>
</dbReference>